<sequence length="116" mass="12700">MPCPIHPKCRLSFLPAGTFYLLHTAHLDSGVRACGSRLSRCSSPQLHLVDREMSPVPAPSSTCPQCVSCTSPPVNLMLQFILRRHISFSWGNNACLLLEYYGSSPAQDDCGVCCMN</sequence>
<gene>
    <name evidence="1" type="ORF">Q5P01_004574</name>
</gene>
<accession>A0AA88NBG1</accession>
<name>A0AA88NBG1_CHASR</name>
<organism evidence="1 2">
    <name type="scientific">Channa striata</name>
    <name type="common">Snakehead murrel</name>
    <name type="synonym">Ophicephalus striatus</name>
    <dbReference type="NCBI Taxonomy" id="64152"/>
    <lineage>
        <taxon>Eukaryota</taxon>
        <taxon>Metazoa</taxon>
        <taxon>Chordata</taxon>
        <taxon>Craniata</taxon>
        <taxon>Vertebrata</taxon>
        <taxon>Euteleostomi</taxon>
        <taxon>Actinopterygii</taxon>
        <taxon>Neopterygii</taxon>
        <taxon>Teleostei</taxon>
        <taxon>Neoteleostei</taxon>
        <taxon>Acanthomorphata</taxon>
        <taxon>Anabantaria</taxon>
        <taxon>Anabantiformes</taxon>
        <taxon>Channoidei</taxon>
        <taxon>Channidae</taxon>
        <taxon>Channa</taxon>
    </lineage>
</organism>
<dbReference type="EMBL" id="JAUPFM010000003">
    <property type="protein sequence ID" value="KAK2855839.1"/>
    <property type="molecule type" value="Genomic_DNA"/>
</dbReference>
<proteinExistence type="predicted"/>
<evidence type="ECO:0000313" key="1">
    <source>
        <dbReference type="EMBL" id="KAK2855839.1"/>
    </source>
</evidence>
<dbReference type="AlphaFoldDB" id="A0AA88NBG1"/>
<evidence type="ECO:0000313" key="2">
    <source>
        <dbReference type="Proteomes" id="UP001187415"/>
    </source>
</evidence>
<dbReference type="Proteomes" id="UP001187415">
    <property type="component" value="Unassembled WGS sequence"/>
</dbReference>
<reference evidence="1" key="1">
    <citation type="submission" date="2023-07" db="EMBL/GenBank/DDBJ databases">
        <title>Chromosome-level Genome Assembly of Striped Snakehead (Channa striata).</title>
        <authorList>
            <person name="Liu H."/>
        </authorList>
    </citation>
    <scope>NUCLEOTIDE SEQUENCE</scope>
    <source>
        <strain evidence="1">Gz</strain>
        <tissue evidence="1">Muscle</tissue>
    </source>
</reference>
<protein>
    <submittedName>
        <fullName evidence="1">Uncharacterized protein</fullName>
    </submittedName>
</protein>
<comment type="caution">
    <text evidence="1">The sequence shown here is derived from an EMBL/GenBank/DDBJ whole genome shotgun (WGS) entry which is preliminary data.</text>
</comment>
<keyword evidence="2" id="KW-1185">Reference proteome</keyword>